<keyword evidence="2" id="KW-1185">Reference proteome</keyword>
<dbReference type="RefSeq" id="WP_242476786.1">
    <property type="nucleotide sequence ID" value="NZ_NRSJ01000004.1"/>
</dbReference>
<dbReference type="InterPro" id="IPR036390">
    <property type="entry name" value="WH_DNA-bd_sf"/>
</dbReference>
<sequence length="131" mass="14808">MAMIRVRRVCAVCGAPITWQRKWSRSPYRLNYCSEGCRQRGLSDEDQAIERTILELLDERAVGASICPSEVARALRPDGDWRSLMEPVRQAARRLQRAGRIQATQRGQPVDLGTARGPIRLRLKPQAAVQL</sequence>
<accession>A0AAJ0U2H3</accession>
<dbReference type="InterPro" id="IPR021660">
    <property type="entry name" value="DUF3253"/>
</dbReference>
<dbReference type="Pfam" id="PF11625">
    <property type="entry name" value="DUF3253"/>
    <property type="match status" value="1"/>
</dbReference>
<dbReference type="Gene3D" id="1.10.10.10">
    <property type="entry name" value="Winged helix-like DNA-binding domain superfamily/Winged helix DNA-binding domain"/>
    <property type="match status" value="1"/>
</dbReference>
<organism evidence="1 2">
    <name type="scientific">Halochromatium glycolicum</name>
    <dbReference type="NCBI Taxonomy" id="85075"/>
    <lineage>
        <taxon>Bacteria</taxon>
        <taxon>Pseudomonadati</taxon>
        <taxon>Pseudomonadota</taxon>
        <taxon>Gammaproteobacteria</taxon>
        <taxon>Chromatiales</taxon>
        <taxon>Chromatiaceae</taxon>
        <taxon>Halochromatium</taxon>
    </lineage>
</organism>
<gene>
    <name evidence="1" type="ORF">CKO40_03550</name>
</gene>
<dbReference type="AlphaFoldDB" id="A0AAJ0U2H3"/>
<comment type="caution">
    <text evidence="1">The sequence shown here is derived from an EMBL/GenBank/DDBJ whole genome shotgun (WGS) entry which is preliminary data.</text>
</comment>
<evidence type="ECO:0008006" key="3">
    <source>
        <dbReference type="Google" id="ProtNLM"/>
    </source>
</evidence>
<protein>
    <recommendedName>
        <fullName evidence="3">DUF3253 domain-containing protein</fullName>
    </recommendedName>
</protein>
<dbReference type="InterPro" id="IPR036388">
    <property type="entry name" value="WH-like_DNA-bd_sf"/>
</dbReference>
<name>A0AAJ0U2H3_9GAMM</name>
<proteinExistence type="predicted"/>
<reference evidence="1" key="2">
    <citation type="journal article" date="2020" name="Microorganisms">
        <title>Osmotic Adaptation and Compatible Solute Biosynthesis of Phototrophic Bacteria as Revealed from Genome Analyses.</title>
        <authorList>
            <person name="Imhoff J.F."/>
            <person name="Rahn T."/>
            <person name="Kunzel S."/>
            <person name="Keller A."/>
            <person name="Neulinger S.C."/>
        </authorList>
    </citation>
    <scope>NUCLEOTIDE SEQUENCE</scope>
    <source>
        <strain evidence="1">DSM 11080</strain>
    </source>
</reference>
<dbReference type="Pfam" id="PF10013">
    <property type="entry name" value="DUF2256"/>
    <property type="match status" value="1"/>
</dbReference>
<dbReference type="EMBL" id="NRSJ01000004">
    <property type="protein sequence ID" value="MBK1703645.1"/>
    <property type="molecule type" value="Genomic_DNA"/>
</dbReference>
<dbReference type="Proteomes" id="UP001296776">
    <property type="component" value="Unassembled WGS sequence"/>
</dbReference>
<evidence type="ECO:0000313" key="2">
    <source>
        <dbReference type="Proteomes" id="UP001296776"/>
    </source>
</evidence>
<dbReference type="SUPFAM" id="SSF46785">
    <property type="entry name" value="Winged helix' DNA-binding domain"/>
    <property type="match status" value="1"/>
</dbReference>
<evidence type="ECO:0000313" key="1">
    <source>
        <dbReference type="EMBL" id="MBK1703645.1"/>
    </source>
</evidence>
<reference evidence="1" key="1">
    <citation type="submission" date="2017-08" db="EMBL/GenBank/DDBJ databases">
        <authorList>
            <person name="Imhoff J.F."/>
            <person name="Rahn T."/>
            <person name="Kuenzel S."/>
            <person name="Neulinger S.C."/>
        </authorList>
    </citation>
    <scope>NUCLEOTIDE SEQUENCE</scope>
    <source>
        <strain evidence="1">DSM 11080</strain>
    </source>
</reference>
<dbReference type="InterPro" id="IPR017136">
    <property type="entry name" value="UCP037205"/>
</dbReference>